<accession>A0ABT0B7Q9</accession>
<dbReference type="GO" id="GO:0016787">
    <property type="term" value="F:hydrolase activity"/>
    <property type="evidence" value="ECO:0007669"/>
    <property type="project" value="UniProtKB-KW"/>
</dbReference>
<evidence type="ECO:0000259" key="2">
    <source>
        <dbReference type="PROSITE" id="PS50263"/>
    </source>
</evidence>
<keyword evidence="1 3" id="KW-0378">Hydrolase</keyword>
<sequence>MTTGIDPAVSAARLVQAVAEARAGGAAMLFTPEMSGIIDRDRARGGPRIVDEARDPVLAAVREAAAREGIWVHLGSLAVRPEAGDGRCANRAFVIDDSGAIRARYDKIHMFDVDLASGESWRESNAYAPGDTPTVVDTPLGRLGLAICYDIRFPALFEALGREKCDVIAIPAAFTVPTGRAHWHLLQRARAVEASAFVLSAAQVGLHEDGRETYGHSLAIDPWGEVLLDMGGAEWPAADAPAEHAGAAKSRLGFVTIDHARLAQVRAQVPSLSNRRTLARTRVIAK</sequence>
<protein>
    <submittedName>
        <fullName evidence="3">Carbon-nitrogen hydrolase family protein</fullName>
    </submittedName>
</protein>
<dbReference type="Proteomes" id="UP001162881">
    <property type="component" value="Unassembled WGS sequence"/>
</dbReference>
<comment type="caution">
    <text evidence="3">The sequence shown here is derived from an EMBL/GenBank/DDBJ whole genome shotgun (WGS) entry which is preliminary data.</text>
</comment>
<evidence type="ECO:0000313" key="3">
    <source>
        <dbReference type="EMBL" id="MCJ2181105.1"/>
    </source>
</evidence>
<dbReference type="EMBL" id="JALHLF010000001">
    <property type="protein sequence ID" value="MCJ2181105.1"/>
    <property type="molecule type" value="Genomic_DNA"/>
</dbReference>
<reference evidence="3" key="1">
    <citation type="submission" date="2022-03" db="EMBL/GenBank/DDBJ databases">
        <title>Identification of a novel bacterium isolated from mangrove sediments.</title>
        <authorList>
            <person name="Pan X."/>
        </authorList>
    </citation>
    <scope>NUCLEOTIDE SEQUENCE</scope>
    <source>
        <strain evidence="3">B1949</strain>
    </source>
</reference>
<name>A0ABT0B7Q9_9SPHN</name>
<proteinExistence type="predicted"/>
<dbReference type="InterPro" id="IPR003010">
    <property type="entry name" value="C-N_Hydrolase"/>
</dbReference>
<feature type="domain" description="CN hydrolase" evidence="2">
    <location>
        <begin position="1"/>
        <end position="264"/>
    </location>
</feature>
<evidence type="ECO:0000313" key="4">
    <source>
        <dbReference type="Proteomes" id="UP001162881"/>
    </source>
</evidence>
<dbReference type="InterPro" id="IPR045254">
    <property type="entry name" value="Nit1/2_C-N_Hydrolase"/>
</dbReference>
<dbReference type="PANTHER" id="PTHR23088:SF27">
    <property type="entry name" value="DEAMINATED GLUTATHIONE AMIDASE"/>
    <property type="match status" value="1"/>
</dbReference>
<keyword evidence="4" id="KW-1185">Reference proteome</keyword>
<dbReference type="PANTHER" id="PTHR23088">
    <property type="entry name" value="NITRILASE-RELATED"/>
    <property type="match status" value="1"/>
</dbReference>
<dbReference type="SUPFAM" id="SSF56317">
    <property type="entry name" value="Carbon-nitrogen hydrolase"/>
    <property type="match status" value="1"/>
</dbReference>
<gene>
    <name evidence="3" type="ORF">MTR62_00045</name>
</gene>
<organism evidence="3 4">
    <name type="scientific">Novosphingobium organovorum</name>
    <dbReference type="NCBI Taxonomy" id="2930092"/>
    <lineage>
        <taxon>Bacteria</taxon>
        <taxon>Pseudomonadati</taxon>
        <taxon>Pseudomonadota</taxon>
        <taxon>Alphaproteobacteria</taxon>
        <taxon>Sphingomonadales</taxon>
        <taxon>Sphingomonadaceae</taxon>
        <taxon>Novosphingobium</taxon>
    </lineage>
</organism>
<dbReference type="PROSITE" id="PS50263">
    <property type="entry name" value="CN_HYDROLASE"/>
    <property type="match status" value="1"/>
</dbReference>
<evidence type="ECO:0000256" key="1">
    <source>
        <dbReference type="ARBA" id="ARBA00022801"/>
    </source>
</evidence>
<dbReference type="InterPro" id="IPR036526">
    <property type="entry name" value="C-N_Hydrolase_sf"/>
</dbReference>
<dbReference type="Gene3D" id="3.60.110.10">
    <property type="entry name" value="Carbon-nitrogen hydrolase"/>
    <property type="match status" value="1"/>
</dbReference>
<dbReference type="CDD" id="cd07572">
    <property type="entry name" value="nit"/>
    <property type="match status" value="1"/>
</dbReference>
<dbReference type="Pfam" id="PF00795">
    <property type="entry name" value="CN_hydrolase"/>
    <property type="match status" value="1"/>
</dbReference>